<dbReference type="EMBL" id="QBIU01000001">
    <property type="protein sequence ID" value="MWV68531.1"/>
    <property type="molecule type" value="Genomic_DNA"/>
</dbReference>
<evidence type="ECO:0000313" key="3">
    <source>
        <dbReference type="Proteomes" id="UP000029714"/>
    </source>
</evidence>
<gene>
    <name evidence="1" type="ORF">DCO61_00405</name>
    <name evidence="2" type="ORF">LS64_000760</name>
</gene>
<dbReference type="OrthoDB" id="5329047at2"/>
<dbReference type="PROSITE" id="PS51257">
    <property type="entry name" value="PROKAR_LIPOPROTEIN"/>
    <property type="match status" value="1"/>
</dbReference>
<reference evidence="2 3" key="2">
    <citation type="journal article" date="2016" name="Infect. Immun.">
        <title>Helicobacter saguini, a Novel Helicobacter Isolated from Cotton-Top Tamarins with Ulcerative Colitis, Has Proinflammatory Properties and Induces Typhlocolitis and Dysplasia in Gnotobiotic IL-10-/- Mice.</title>
        <authorList>
            <person name="Shen Z."/>
            <person name="Mannion A."/>
            <person name="Whary M.T."/>
            <person name="Muthupalani S."/>
            <person name="Sheh A."/>
            <person name="Feng Y."/>
            <person name="Gong G."/>
            <person name="Vandamme P."/>
            <person name="Holcombe H.R."/>
            <person name="Paster B.J."/>
            <person name="Fox J.G."/>
        </authorList>
    </citation>
    <scope>NUCLEOTIDE SEQUENCE [LARGE SCALE GENOMIC DNA]</scope>
    <source>
        <strain evidence="2 3">MIT 97-6194</strain>
    </source>
</reference>
<dbReference type="EMBL" id="JRMP02000001">
    <property type="protein sequence ID" value="TLD95928.1"/>
    <property type="molecule type" value="Genomic_DNA"/>
</dbReference>
<reference evidence="1 4" key="4">
    <citation type="submission" date="2019-12" db="EMBL/GenBank/DDBJ databases">
        <title>Multi-Generational Helicobacter saguini Isolates.</title>
        <authorList>
            <person name="Mannion A."/>
            <person name="Shen Z."/>
            <person name="Fox J.G."/>
        </authorList>
    </citation>
    <scope>NUCLEOTIDE SEQUENCE [LARGE SCALE GENOMIC DNA]</scope>
    <source>
        <strain evidence="1">16-048</strain>
        <strain evidence="4">16-048 (F4)</strain>
    </source>
</reference>
<evidence type="ECO:0000313" key="2">
    <source>
        <dbReference type="EMBL" id="TLD95928.1"/>
    </source>
</evidence>
<proteinExistence type="predicted"/>
<dbReference type="RefSeq" id="WP_052062339.1">
    <property type="nucleotide sequence ID" value="NZ_JRMP02000001.1"/>
</dbReference>
<dbReference type="Proteomes" id="UP000477070">
    <property type="component" value="Unassembled WGS sequence"/>
</dbReference>
<comment type="caution">
    <text evidence="2">The sequence shown here is derived from an EMBL/GenBank/DDBJ whole genome shotgun (WGS) entry which is preliminary data.</text>
</comment>
<evidence type="ECO:0000313" key="1">
    <source>
        <dbReference type="EMBL" id="MWV68531.1"/>
    </source>
</evidence>
<reference evidence="2" key="3">
    <citation type="submission" date="2018-04" db="EMBL/GenBank/DDBJ databases">
        <authorList>
            <person name="Sheh A."/>
            <person name="Shen Z."/>
            <person name="Mannion A.J."/>
            <person name="Fox J.G."/>
        </authorList>
    </citation>
    <scope>NUCLEOTIDE SEQUENCE</scope>
    <source>
        <strain evidence="2">MIT 97-6194</strain>
    </source>
</reference>
<protein>
    <recommendedName>
        <fullName evidence="5">Lipoprotein</fullName>
    </recommendedName>
</protein>
<sequence>MRRVFVKSVLSVSLGMIIAACSWKNDAELSHPGNLDSIHYGNNGINQPIPNSGLVGQNDDSVFTPGEQDAQNIITSDLKLLYINTAPFKFYDYARLNTYQSGLVKVELFKYAQTMGSIRIKKGRMCVLTECSYKWPISKKFFGAVSYGDLFEDILFGRDIFGGKGKQILGPNEVVQRFQQSGEMIYYERKKGHTLFKNMTTGVTIGVDDYEPLQPDNGIVNNPAIPQ</sequence>
<dbReference type="AlphaFoldDB" id="A0A347VZH8"/>
<keyword evidence="3" id="KW-1185">Reference proteome</keyword>
<evidence type="ECO:0000313" key="4">
    <source>
        <dbReference type="Proteomes" id="UP000477070"/>
    </source>
</evidence>
<reference evidence="2 3" key="1">
    <citation type="journal article" date="2014" name="Genome Announc.">
        <title>Draft genome sequences of eight enterohepatic helicobacter species isolated from both laboratory and wild rodents.</title>
        <authorList>
            <person name="Sheh A."/>
            <person name="Shen Z."/>
            <person name="Fox J.G."/>
        </authorList>
    </citation>
    <scope>NUCLEOTIDE SEQUENCE [LARGE SCALE GENOMIC DNA]</scope>
    <source>
        <strain evidence="2 3">MIT 97-6194</strain>
    </source>
</reference>
<organism evidence="2 3">
    <name type="scientific">Helicobacter saguini</name>
    <dbReference type="NCBI Taxonomy" id="1548018"/>
    <lineage>
        <taxon>Bacteria</taxon>
        <taxon>Pseudomonadati</taxon>
        <taxon>Campylobacterota</taxon>
        <taxon>Epsilonproteobacteria</taxon>
        <taxon>Campylobacterales</taxon>
        <taxon>Helicobacteraceae</taxon>
        <taxon>Helicobacter</taxon>
    </lineage>
</organism>
<accession>A0A347VZH8</accession>
<dbReference type="Proteomes" id="UP000029714">
    <property type="component" value="Unassembled WGS sequence"/>
</dbReference>
<evidence type="ECO:0008006" key="5">
    <source>
        <dbReference type="Google" id="ProtNLM"/>
    </source>
</evidence>
<name>A0A347VZH8_9HELI</name>